<dbReference type="InterPro" id="IPR007219">
    <property type="entry name" value="XnlR_reg_dom"/>
</dbReference>
<sequence length="856" mass="96029">MNSPYRSNVAAHASDTTCTPLASPLGPTRGFYQCGVCKKEYGRADHLIRHVRSHTADKPFSCEICGKGFTRIDLLRRHAQGHGSAHGHHRSDLSIRGRVSQACKSCAASKLKCDDEKPCRRCLRRNQTCQWSQRDDLNAPAHEQEIWPIDRSEEGQNDFLPIAQDPEPTSPHNGGNLGNAGPEAPSDDMIMTNEIDGASVSSLQYESFNQQMAGLNGFQLTGYDQWNVYGSMNFELGLTDEDLEFLDSLNRPGPPQPRVIQEQPAQRGTPTGPDFSNHVSTNPLHDSPLSHWTPRAEDNAYMDQHYLSVPKHLDTPESTGVSRPRIFAEPLSKESRDAAFALVVKRYQQNNLNRIMQCFPSAELLDSLIQVFFTHQRSQIDTWIHESTMQLKQESPEMILTLAAAGAVRSDVEAIQRLGYAMLEIARLQYEDNNILTRNLKQQQEYVLILQIGLWSGDKRRVEIAESFAQPVVTMLRRASRFKHEAYPTIIPTVADDDVTLDRKWREWVEHESFKRLAHHMFIHDAQASILRSINPLMSYMELDLPMPFSRKLWDAKTAAQWRSIYLEEVPKTTSPIPSLATSLQNISSLGHFPRHGDFQLAALASIHGISTMIADCNQARHGPSVALIMKLWQQELLQVLEQFEVVAIEPLQRLMPAIPLIYQTVSLSLYLPLGILETFSGKDGEKRSSNIYQSFIQRISAANLRQASWHAGQVLRIARSMPPGSLTDFYATCLYFAALALWSLSTIFLSNDLASDTGSSTGETVFLLDGEADSAALRRFTLSGQGVPVISSSDRHVPLNDRAAVMRFFRQLLRLKYHGGASDQQTRALNNAFSVLGNTNSTTIEGQRKRKTPES</sequence>
<evidence type="ECO:0000256" key="2">
    <source>
        <dbReference type="ARBA" id="ARBA00022771"/>
    </source>
</evidence>
<evidence type="ECO:0000313" key="12">
    <source>
        <dbReference type="EMBL" id="OQE07246.1"/>
    </source>
</evidence>
<name>A0A1V6S057_9EURO</name>
<evidence type="ECO:0000256" key="1">
    <source>
        <dbReference type="ARBA" id="ARBA00022723"/>
    </source>
</evidence>
<keyword evidence="2 8" id="KW-0863">Zinc-finger</keyword>
<dbReference type="Gene3D" id="4.10.240.10">
    <property type="entry name" value="Zn(2)-C6 fungal-type DNA-binding domain"/>
    <property type="match status" value="1"/>
</dbReference>
<evidence type="ECO:0000313" key="13">
    <source>
        <dbReference type="Proteomes" id="UP000191518"/>
    </source>
</evidence>
<dbReference type="SMART" id="SM00355">
    <property type="entry name" value="ZnF_C2H2"/>
    <property type="match status" value="2"/>
</dbReference>
<dbReference type="GO" id="GO:0006351">
    <property type="term" value="P:DNA-templated transcription"/>
    <property type="evidence" value="ECO:0007669"/>
    <property type="project" value="InterPro"/>
</dbReference>
<proteinExistence type="predicted"/>
<keyword evidence="3" id="KW-0862">Zinc</keyword>
<dbReference type="PANTHER" id="PTHR47660">
    <property type="entry name" value="TRANSCRIPTION FACTOR WITH C2H2 AND ZN(2)-CYS(6) DNA BINDING DOMAIN (EUROFUNG)-RELATED-RELATED"/>
    <property type="match status" value="1"/>
</dbReference>
<dbReference type="FunFam" id="3.30.160.60:FF:002343">
    <property type="entry name" value="Zinc finger protein 33A"/>
    <property type="match status" value="1"/>
</dbReference>
<evidence type="ECO:0000259" key="10">
    <source>
        <dbReference type="PROSITE" id="PS50048"/>
    </source>
</evidence>
<evidence type="ECO:0000256" key="9">
    <source>
        <dbReference type="SAM" id="MobiDB-lite"/>
    </source>
</evidence>
<dbReference type="PROSITE" id="PS00028">
    <property type="entry name" value="ZINC_FINGER_C2H2_1"/>
    <property type="match status" value="2"/>
</dbReference>
<dbReference type="GO" id="GO:0000981">
    <property type="term" value="F:DNA-binding transcription factor activity, RNA polymerase II-specific"/>
    <property type="evidence" value="ECO:0007669"/>
    <property type="project" value="InterPro"/>
</dbReference>
<dbReference type="SUPFAM" id="SSF57701">
    <property type="entry name" value="Zn2/Cys6 DNA-binding domain"/>
    <property type="match status" value="1"/>
</dbReference>
<dbReference type="PROSITE" id="PS50157">
    <property type="entry name" value="ZINC_FINGER_C2H2_2"/>
    <property type="match status" value="2"/>
</dbReference>
<dbReference type="PANTHER" id="PTHR47660:SF2">
    <property type="entry name" value="TRANSCRIPTION FACTOR WITH C2H2 AND ZN(2)-CYS(6) DNA BINDING DOMAIN (EUROFUNG)"/>
    <property type="match status" value="1"/>
</dbReference>
<gene>
    <name evidence="12" type="ORF">PENVUL_c014G06349</name>
</gene>
<dbReference type="PROSITE" id="PS50048">
    <property type="entry name" value="ZN2_CY6_FUNGAL_2"/>
    <property type="match status" value="1"/>
</dbReference>
<dbReference type="Gene3D" id="3.30.160.60">
    <property type="entry name" value="Classic Zinc Finger"/>
    <property type="match status" value="2"/>
</dbReference>
<evidence type="ECO:0000256" key="3">
    <source>
        <dbReference type="ARBA" id="ARBA00022833"/>
    </source>
</evidence>
<feature type="region of interest" description="Disordered" evidence="9">
    <location>
        <begin position="249"/>
        <end position="294"/>
    </location>
</feature>
<evidence type="ECO:0000256" key="4">
    <source>
        <dbReference type="ARBA" id="ARBA00023015"/>
    </source>
</evidence>
<accession>A0A1V6S057</accession>
<dbReference type="Proteomes" id="UP000191518">
    <property type="component" value="Unassembled WGS sequence"/>
</dbReference>
<dbReference type="InterPro" id="IPR001138">
    <property type="entry name" value="Zn2Cys6_DnaBD"/>
</dbReference>
<feature type="domain" description="C2H2-type" evidence="11">
    <location>
        <begin position="32"/>
        <end position="59"/>
    </location>
</feature>
<dbReference type="Pfam" id="PF00172">
    <property type="entry name" value="Zn_clus"/>
    <property type="match status" value="1"/>
</dbReference>
<dbReference type="EMBL" id="MDYP01000014">
    <property type="protein sequence ID" value="OQE07246.1"/>
    <property type="molecule type" value="Genomic_DNA"/>
</dbReference>
<dbReference type="InterPro" id="IPR013087">
    <property type="entry name" value="Znf_C2H2_type"/>
</dbReference>
<protein>
    <submittedName>
        <fullName evidence="12">Uncharacterized protein</fullName>
    </submittedName>
</protein>
<evidence type="ECO:0000256" key="8">
    <source>
        <dbReference type="PROSITE-ProRule" id="PRU00042"/>
    </source>
</evidence>
<dbReference type="Pfam" id="PF04082">
    <property type="entry name" value="Fungal_trans"/>
    <property type="match status" value="1"/>
</dbReference>
<keyword evidence="7" id="KW-0539">Nucleus</keyword>
<dbReference type="GO" id="GO:0008270">
    <property type="term" value="F:zinc ion binding"/>
    <property type="evidence" value="ECO:0007669"/>
    <property type="project" value="UniProtKB-KW"/>
</dbReference>
<dbReference type="AlphaFoldDB" id="A0A1V6S057"/>
<dbReference type="InterPro" id="IPR036864">
    <property type="entry name" value="Zn2-C6_fun-type_DNA-bd_sf"/>
</dbReference>
<evidence type="ECO:0000256" key="6">
    <source>
        <dbReference type="ARBA" id="ARBA00023163"/>
    </source>
</evidence>
<dbReference type="SMART" id="SM00066">
    <property type="entry name" value="GAL4"/>
    <property type="match status" value="1"/>
</dbReference>
<reference evidence="13" key="1">
    <citation type="journal article" date="2017" name="Nat. Microbiol.">
        <title>Global analysis of biosynthetic gene clusters reveals vast potential of secondary metabolite production in Penicillium species.</title>
        <authorList>
            <person name="Nielsen J.C."/>
            <person name="Grijseels S."/>
            <person name="Prigent S."/>
            <person name="Ji B."/>
            <person name="Dainat J."/>
            <person name="Nielsen K.F."/>
            <person name="Frisvad J.C."/>
            <person name="Workman M."/>
            <person name="Nielsen J."/>
        </authorList>
    </citation>
    <scope>NUCLEOTIDE SEQUENCE [LARGE SCALE GENOMIC DNA]</scope>
    <source>
        <strain evidence="13">IBT 29486</strain>
    </source>
</reference>
<feature type="region of interest" description="Disordered" evidence="9">
    <location>
        <begin position="158"/>
        <end position="190"/>
    </location>
</feature>
<dbReference type="InterPro" id="IPR036236">
    <property type="entry name" value="Znf_C2H2_sf"/>
</dbReference>
<keyword evidence="4" id="KW-0805">Transcription regulation</keyword>
<dbReference type="GO" id="GO:0003677">
    <property type="term" value="F:DNA binding"/>
    <property type="evidence" value="ECO:0007669"/>
    <property type="project" value="UniProtKB-KW"/>
</dbReference>
<keyword evidence="1" id="KW-0479">Metal-binding</keyword>
<dbReference type="CDD" id="cd00067">
    <property type="entry name" value="GAL4"/>
    <property type="match status" value="1"/>
</dbReference>
<keyword evidence="6" id="KW-0804">Transcription</keyword>
<evidence type="ECO:0000259" key="11">
    <source>
        <dbReference type="PROSITE" id="PS50157"/>
    </source>
</evidence>
<comment type="caution">
    <text evidence="12">The sequence shown here is derived from an EMBL/GenBank/DDBJ whole genome shotgun (WGS) entry which is preliminary data.</text>
</comment>
<evidence type="ECO:0000256" key="5">
    <source>
        <dbReference type="ARBA" id="ARBA00023125"/>
    </source>
</evidence>
<dbReference type="SUPFAM" id="SSF57667">
    <property type="entry name" value="beta-beta-alpha zinc fingers"/>
    <property type="match status" value="1"/>
</dbReference>
<dbReference type="PROSITE" id="PS00463">
    <property type="entry name" value="ZN2_CY6_FUNGAL_1"/>
    <property type="match status" value="1"/>
</dbReference>
<dbReference type="STRING" id="29845.A0A1V6S057"/>
<keyword evidence="5" id="KW-0238">DNA-binding</keyword>
<organism evidence="12 13">
    <name type="scientific">Penicillium vulpinum</name>
    <dbReference type="NCBI Taxonomy" id="29845"/>
    <lineage>
        <taxon>Eukaryota</taxon>
        <taxon>Fungi</taxon>
        <taxon>Dikarya</taxon>
        <taxon>Ascomycota</taxon>
        <taxon>Pezizomycotina</taxon>
        <taxon>Eurotiomycetes</taxon>
        <taxon>Eurotiomycetidae</taxon>
        <taxon>Eurotiales</taxon>
        <taxon>Aspergillaceae</taxon>
        <taxon>Penicillium</taxon>
    </lineage>
</organism>
<feature type="domain" description="Zn(2)-C6 fungal-type" evidence="10">
    <location>
        <begin position="102"/>
        <end position="131"/>
    </location>
</feature>
<dbReference type="Pfam" id="PF00096">
    <property type="entry name" value="zf-C2H2"/>
    <property type="match status" value="2"/>
</dbReference>
<keyword evidence="13" id="KW-1185">Reference proteome</keyword>
<evidence type="ECO:0000256" key="7">
    <source>
        <dbReference type="ARBA" id="ARBA00023242"/>
    </source>
</evidence>
<feature type="domain" description="C2H2-type" evidence="11">
    <location>
        <begin position="60"/>
        <end position="91"/>
    </location>
</feature>